<evidence type="ECO:0000313" key="11">
    <source>
        <dbReference type="EMBL" id="MBB4001713.1"/>
    </source>
</evidence>
<evidence type="ECO:0000256" key="3">
    <source>
        <dbReference type="ARBA" id="ARBA00022723"/>
    </source>
</evidence>
<evidence type="ECO:0000256" key="6">
    <source>
        <dbReference type="ARBA" id="ARBA00023014"/>
    </source>
</evidence>
<dbReference type="GO" id="GO:1902494">
    <property type="term" value="C:catalytic complex"/>
    <property type="evidence" value="ECO:0007669"/>
    <property type="project" value="UniProtKB-ARBA"/>
</dbReference>
<dbReference type="GO" id="GO:0003954">
    <property type="term" value="F:NADH dehydrogenase activity"/>
    <property type="evidence" value="ECO:0007669"/>
    <property type="project" value="TreeGrafter"/>
</dbReference>
<dbReference type="NCBIfam" id="NF005724">
    <property type="entry name" value="PRK07539.1-4"/>
    <property type="match status" value="1"/>
</dbReference>
<evidence type="ECO:0000256" key="1">
    <source>
        <dbReference type="ARBA" id="ARBA00010643"/>
    </source>
</evidence>
<dbReference type="GO" id="GO:0031090">
    <property type="term" value="C:organelle membrane"/>
    <property type="evidence" value="ECO:0007669"/>
    <property type="project" value="UniProtKB-ARBA"/>
</dbReference>
<dbReference type="Gene3D" id="1.10.150.20">
    <property type="entry name" value="5' to 3' exonuclease, C-terminal subdomain"/>
    <property type="match status" value="1"/>
</dbReference>
<evidence type="ECO:0000256" key="9">
    <source>
        <dbReference type="ARBA" id="ARBA00047712"/>
    </source>
</evidence>
<dbReference type="NCBIfam" id="TIGR01958">
    <property type="entry name" value="nuoE_fam"/>
    <property type="match status" value="1"/>
</dbReference>
<dbReference type="GO" id="GO:0098796">
    <property type="term" value="C:membrane protein complex"/>
    <property type="evidence" value="ECO:0007669"/>
    <property type="project" value="UniProtKB-ARBA"/>
</dbReference>
<dbReference type="InterPro" id="IPR002023">
    <property type="entry name" value="NuoE-like"/>
</dbReference>
<dbReference type="GO" id="GO:0046872">
    <property type="term" value="F:metal ion binding"/>
    <property type="evidence" value="ECO:0007669"/>
    <property type="project" value="UniProtKB-KW"/>
</dbReference>
<feature type="compositionally biased region" description="Low complexity" evidence="10">
    <location>
        <begin position="225"/>
        <end position="240"/>
    </location>
</feature>
<organism evidence="11 12">
    <name type="scientific">Aurantimonas endophytica</name>
    <dbReference type="NCBI Taxonomy" id="1522175"/>
    <lineage>
        <taxon>Bacteria</taxon>
        <taxon>Pseudomonadati</taxon>
        <taxon>Pseudomonadota</taxon>
        <taxon>Alphaproteobacteria</taxon>
        <taxon>Hyphomicrobiales</taxon>
        <taxon>Aurantimonadaceae</taxon>
        <taxon>Aurantimonas</taxon>
    </lineage>
</organism>
<dbReference type="InterPro" id="IPR042128">
    <property type="entry name" value="NuoE_dom"/>
</dbReference>
<feature type="region of interest" description="Disordered" evidence="10">
    <location>
        <begin position="216"/>
        <end position="429"/>
    </location>
</feature>
<keyword evidence="4" id="KW-1278">Translocase</keyword>
<dbReference type="GO" id="GO:0031967">
    <property type="term" value="C:organelle envelope"/>
    <property type="evidence" value="ECO:0007669"/>
    <property type="project" value="UniProtKB-ARBA"/>
</dbReference>
<feature type="compositionally biased region" description="Basic and acidic residues" evidence="10">
    <location>
        <begin position="395"/>
        <end position="429"/>
    </location>
</feature>
<dbReference type="CDD" id="cd03064">
    <property type="entry name" value="TRX_Fd_NuoE"/>
    <property type="match status" value="1"/>
</dbReference>
<evidence type="ECO:0000256" key="2">
    <source>
        <dbReference type="ARBA" id="ARBA00022714"/>
    </source>
</evidence>
<dbReference type="FunFam" id="3.40.30.10:FF:000022">
    <property type="entry name" value="NADH dehydrogenase flavoprotein 2, mitochondrial"/>
    <property type="match status" value="1"/>
</dbReference>
<keyword evidence="2" id="KW-0001">2Fe-2S</keyword>
<dbReference type="GO" id="GO:0022804">
    <property type="term" value="F:active transmembrane transporter activity"/>
    <property type="evidence" value="ECO:0007669"/>
    <property type="project" value="UniProtKB-ARBA"/>
</dbReference>
<name>A0A7W6MNB3_9HYPH</name>
<evidence type="ECO:0000256" key="5">
    <source>
        <dbReference type="ARBA" id="ARBA00023004"/>
    </source>
</evidence>
<reference evidence="11 12" key="1">
    <citation type="submission" date="2020-08" db="EMBL/GenBank/DDBJ databases">
        <title>Genomic Encyclopedia of Type Strains, Phase IV (KMG-IV): sequencing the most valuable type-strain genomes for metagenomic binning, comparative biology and taxonomic classification.</title>
        <authorList>
            <person name="Goeker M."/>
        </authorList>
    </citation>
    <scope>NUCLEOTIDE SEQUENCE [LARGE SCALE GENOMIC DNA]</scope>
    <source>
        <strain evidence="11 12">DSM 103570</strain>
    </source>
</reference>
<dbReference type="RefSeq" id="WP_183206206.1">
    <property type="nucleotide sequence ID" value="NZ_JAAAMM010000001.1"/>
</dbReference>
<proteinExistence type="inferred from homology"/>
<keyword evidence="6" id="KW-0411">Iron-sulfur</keyword>
<dbReference type="FunFam" id="1.10.10.1590:FF:000001">
    <property type="entry name" value="NADH-quinone oxidoreductase subunit E"/>
    <property type="match status" value="1"/>
</dbReference>
<keyword evidence="5" id="KW-0408">Iron</keyword>
<dbReference type="Gene3D" id="3.40.30.10">
    <property type="entry name" value="Glutaredoxin"/>
    <property type="match status" value="1"/>
</dbReference>
<dbReference type="AlphaFoldDB" id="A0A7W6MNB3"/>
<comment type="catalytic activity">
    <reaction evidence="9">
        <text>a quinone + NADH + 5 H(+)(in) = a quinol + NAD(+) + 4 H(+)(out)</text>
        <dbReference type="Rhea" id="RHEA:57888"/>
        <dbReference type="ChEBI" id="CHEBI:15378"/>
        <dbReference type="ChEBI" id="CHEBI:24646"/>
        <dbReference type="ChEBI" id="CHEBI:57540"/>
        <dbReference type="ChEBI" id="CHEBI:57945"/>
        <dbReference type="ChEBI" id="CHEBI:132124"/>
    </reaction>
</comment>
<dbReference type="EMBL" id="JACIEM010000001">
    <property type="protein sequence ID" value="MBB4001713.1"/>
    <property type="molecule type" value="Genomic_DNA"/>
</dbReference>
<evidence type="ECO:0000256" key="8">
    <source>
        <dbReference type="ARBA" id="ARBA00034078"/>
    </source>
</evidence>
<comment type="cofactor">
    <cofactor evidence="8">
        <name>[2Fe-2S] cluster</name>
        <dbReference type="ChEBI" id="CHEBI:190135"/>
    </cofactor>
</comment>
<evidence type="ECO:0000256" key="4">
    <source>
        <dbReference type="ARBA" id="ARBA00022967"/>
    </source>
</evidence>
<evidence type="ECO:0000313" key="12">
    <source>
        <dbReference type="Proteomes" id="UP000588647"/>
    </source>
</evidence>
<dbReference type="SUPFAM" id="SSF52833">
    <property type="entry name" value="Thioredoxin-like"/>
    <property type="match status" value="1"/>
</dbReference>
<dbReference type="GO" id="GO:0022890">
    <property type="term" value="F:inorganic cation transmembrane transporter activity"/>
    <property type="evidence" value="ECO:0007669"/>
    <property type="project" value="UniProtKB-ARBA"/>
</dbReference>
<comment type="caution">
    <text evidence="11">The sequence shown here is derived from an EMBL/GenBank/DDBJ whole genome shotgun (WGS) entry which is preliminary data.</text>
</comment>
<dbReference type="PANTHER" id="PTHR10371:SF3">
    <property type="entry name" value="NADH DEHYDROGENASE [UBIQUINONE] FLAVOPROTEIN 2, MITOCHONDRIAL"/>
    <property type="match status" value="1"/>
</dbReference>
<sequence>MSVRRLAEDTVQPAGFAFSEANARWAEATLRKYPEGRQQSAVIPLLMRAQDQDGWVTKAAIEYVADMLGMPLIRVLEVATFYTQFQLKPVGRRAHIQVCGTTPCMLRGANDLKDVCRSKIHPEPFHTNADGTLSWEEVECLGACVNAPMVMVFHDTYEDLTPERLEEIIDLFEAGRGAEVAPGPQNGRHLSAPLGGLTSLTGDYDDLIADGATAGAGGSEAITRGPASGAAPQGSGAGSAVTEDDSKAGRPDSYAEETDPSISAPGKADAANDSQAVEQDVTDELVDEAGRPGSGQEGGTVDARPSDQAGRDAAEADQVSGDTPAADAPKGGNLRAQEADAEDATIAGKYRPEKASPSRDRGRGEPGMVDGVSLDPSEIEGDRTDTSDTSPGPVAKDHFASRGEGGDAAKEAGERPADLLPEPRGDKDDLKRIKGIGPVIENKLNALGVFHYWQIAEWREAELVWVDNYLNFRGRVLRDRWIDQARALQGDVAGRA</sequence>
<dbReference type="Proteomes" id="UP000588647">
    <property type="component" value="Unassembled WGS sequence"/>
</dbReference>
<keyword evidence="12" id="KW-1185">Reference proteome</keyword>
<dbReference type="InterPro" id="IPR041921">
    <property type="entry name" value="NuoE_N"/>
</dbReference>
<dbReference type="GO" id="GO:0008324">
    <property type="term" value="F:monoatomic cation transmembrane transporter activity"/>
    <property type="evidence" value="ECO:0007669"/>
    <property type="project" value="UniProtKB-ARBA"/>
</dbReference>
<accession>A0A7W6MNB3</accession>
<dbReference type="PROSITE" id="PS01099">
    <property type="entry name" value="COMPLEX1_24K"/>
    <property type="match status" value="1"/>
</dbReference>
<dbReference type="InterPro" id="IPR036249">
    <property type="entry name" value="Thioredoxin-like_sf"/>
</dbReference>
<evidence type="ECO:0000256" key="7">
    <source>
        <dbReference type="ARBA" id="ARBA00023027"/>
    </source>
</evidence>
<dbReference type="PANTHER" id="PTHR10371">
    <property type="entry name" value="NADH DEHYDROGENASE UBIQUINONE FLAVOPROTEIN 2, MITOCHONDRIAL"/>
    <property type="match status" value="1"/>
</dbReference>
<dbReference type="Gene3D" id="1.10.10.1590">
    <property type="entry name" value="NADH-quinone oxidoreductase subunit E"/>
    <property type="match status" value="1"/>
</dbReference>
<protein>
    <submittedName>
        <fullName evidence="11">NADH-quinone oxidoreductase E subunit</fullName>
    </submittedName>
</protein>
<feature type="compositionally biased region" description="Basic and acidic residues" evidence="10">
    <location>
        <begin position="350"/>
        <end position="364"/>
    </location>
</feature>
<evidence type="ECO:0000256" key="10">
    <source>
        <dbReference type="SAM" id="MobiDB-lite"/>
    </source>
</evidence>
<keyword evidence="7" id="KW-0520">NAD</keyword>
<dbReference type="GO" id="GO:0051537">
    <property type="term" value="F:2 iron, 2 sulfur cluster binding"/>
    <property type="evidence" value="ECO:0007669"/>
    <property type="project" value="UniProtKB-KW"/>
</dbReference>
<comment type="similarity">
    <text evidence="1">Belongs to the complex I 24 kDa subunit family.</text>
</comment>
<dbReference type="Pfam" id="PF01257">
    <property type="entry name" value="2Fe-2S_thioredx"/>
    <property type="match status" value="1"/>
</dbReference>
<dbReference type="GO" id="GO:0098662">
    <property type="term" value="P:inorganic cation transmembrane transport"/>
    <property type="evidence" value="ECO:0007669"/>
    <property type="project" value="UniProtKB-ARBA"/>
</dbReference>
<gene>
    <name evidence="11" type="ORF">GGR03_000760</name>
</gene>
<keyword evidence="3" id="KW-0479">Metal-binding</keyword>